<feature type="chain" id="PRO_5046317173" description="Transferrin-binding protein B C-lobe/N-lobe beta barrel domain-containing protein" evidence="2">
    <location>
        <begin position="24"/>
        <end position="322"/>
    </location>
</feature>
<feature type="signal peptide" evidence="2">
    <location>
        <begin position="1"/>
        <end position="23"/>
    </location>
</feature>
<name>A0ABU9IFK5_9SPHN</name>
<evidence type="ECO:0008006" key="5">
    <source>
        <dbReference type="Google" id="ProtNLM"/>
    </source>
</evidence>
<evidence type="ECO:0000313" key="3">
    <source>
        <dbReference type="EMBL" id="MEL1251204.1"/>
    </source>
</evidence>
<proteinExistence type="predicted"/>
<sequence>MLRKYALFVGVAALGALVTSCGGDDTANPTPTPTDSGTGTPTPTPTSSQVDFSVTEAFTAESSNANAAFAYFTPDGSMDEVFNGAARLNGTAGIQFLTDPESVTFAFPDLTDNVVFDATDFASVTATERNYARAGEKLTMLLPFAHIMQVNYELTQDFTRDTTDGTLRGTRAAFFFNRITTEDDITADIQYDGTVQVVGGDPGTTASDAISAPDATISVLAANDAISGTIQIFEDVNGTPELATTLVFQRTTNDTGAVTGGVFGSTGVVSGILTDTDNNFAGNFAGALAGPDREELLLIFSVTGNEDDDDDRRFVGRFIGQQ</sequence>
<comment type="caution">
    <text evidence="3">The sequence shown here is derived from an EMBL/GenBank/DDBJ whole genome shotgun (WGS) entry which is preliminary data.</text>
</comment>
<keyword evidence="4" id="KW-1185">Reference proteome</keyword>
<dbReference type="Proteomes" id="UP001497045">
    <property type="component" value="Unassembled WGS sequence"/>
</dbReference>
<evidence type="ECO:0000313" key="4">
    <source>
        <dbReference type="Proteomes" id="UP001497045"/>
    </source>
</evidence>
<dbReference type="PROSITE" id="PS51257">
    <property type="entry name" value="PROKAR_LIPOPROTEIN"/>
    <property type="match status" value="1"/>
</dbReference>
<feature type="compositionally biased region" description="Low complexity" evidence="1">
    <location>
        <begin position="33"/>
        <end position="48"/>
    </location>
</feature>
<reference evidence="3 4" key="1">
    <citation type="submission" date="2024-04" db="EMBL/GenBank/DDBJ databases">
        <title>Aurantiacibacter sp. DGU6 16S ribosomal RNA gene Genome sequencing and assembly.</title>
        <authorList>
            <person name="Park S."/>
        </authorList>
    </citation>
    <scope>NUCLEOTIDE SEQUENCE [LARGE SCALE GENOMIC DNA]</scope>
    <source>
        <strain evidence="3 4">DGU6</strain>
    </source>
</reference>
<feature type="region of interest" description="Disordered" evidence="1">
    <location>
        <begin position="24"/>
        <end position="48"/>
    </location>
</feature>
<gene>
    <name evidence="3" type="ORF">AAEO60_11030</name>
</gene>
<protein>
    <recommendedName>
        <fullName evidence="5">Transferrin-binding protein B C-lobe/N-lobe beta barrel domain-containing protein</fullName>
    </recommendedName>
</protein>
<dbReference type="EMBL" id="JBBYHV010000002">
    <property type="protein sequence ID" value="MEL1251204.1"/>
    <property type="molecule type" value="Genomic_DNA"/>
</dbReference>
<keyword evidence="2" id="KW-0732">Signal</keyword>
<dbReference type="RefSeq" id="WP_341673764.1">
    <property type="nucleotide sequence ID" value="NZ_JBBYHV010000002.1"/>
</dbReference>
<evidence type="ECO:0000256" key="1">
    <source>
        <dbReference type="SAM" id="MobiDB-lite"/>
    </source>
</evidence>
<organism evidence="3 4">
    <name type="scientific">Aurantiacibacter gilvus</name>
    <dbReference type="NCBI Taxonomy" id="3139141"/>
    <lineage>
        <taxon>Bacteria</taxon>
        <taxon>Pseudomonadati</taxon>
        <taxon>Pseudomonadota</taxon>
        <taxon>Alphaproteobacteria</taxon>
        <taxon>Sphingomonadales</taxon>
        <taxon>Erythrobacteraceae</taxon>
        <taxon>Aurantiacibacter</taxon>
    </lineage>
</organism>
<evidence type="ECO:0000256" key="2">
    <source>
        <dbReference type="SAM" id="SignalP"/>
    </source>
</evidence>
<accession>A0ABU9IFK5</accession>